<sequence>MSPAKVKFAPNSRKGIIDIEVFLHSPAGYHGGRQGMLQGATRIYIFTIAQKDYLVMRIEEIRAIPGCLGSLNWFKSNFSDPIENGQRHNVTKRGLALGRRAVYKLAKKISCWFLRRTKFLISSQLPKKDDRTNKDGIPVHTLCLSYLTVLRKVANHVALLQPKEGVSEMQVKCIKGVCMQVFSKFPEFVKQSDHSAFEIISDPKYSGKMKLLDVIEQFCMAEGIEYRRLDGNTKSNERITLVKEFNTSHDINICLVSTMAGGLGLNFVGANIVVLFDPTWNPASDLQAIDRAYRIGQCRDVKVFRLISLGTVEEIIYLRQVYKQQLQCAVIGRENAKRYFDAVQGSDGHRGELFGIKNLFQFSTNGTCLTRNILQNFSEQPAKPHTTKHISQEITSSTELVHLEHPVINNERKVHRSGRTTFLIGETPLAIRRKHLSEMTAYFKKSSVKQLAEQILTTTSESRQRYYNGAEEYKSTIHHARFEATGRDNQGL</sequence>
<feature type="non-terminal residue" evidence="4">
    <location>
        <position position="1"/>
    </location>
</feature>
<dbReference type="Pfam" id="PF00271">
    <property type="entry name" value="Helicase_C"/>
    <property type="match status" value="1"/>
</dbReference>
<dbReference type="InterPro" id="IPR050496">
    <property type="entry name" value="SNF2_RAD54_helicase_repair"/>
</dbReference>
<evidence type="ECO:0000313" key="5">
    <source>
        <dbReference type="Proteomes" id="UP000886611"/>
    </source>
</evidence>
<dbReference type="PROSITE" id="PS51194">
    <property type="entry name" value="HELICASE_CTER"/>
    <property type="match status" value="1"/>
</dbReference>
<dbReference type="PANTHER" id="PTHR45629">
    <property type="entry name" value="SNF2/RAD54 FAMILY MEMBER"/>
    <property type="match status" value="1"/>
</dbReference>
<dbReference type="InterPro" id="IPR027417">
    <property type="entry name" value="P-loop_NTPase"/>
</dbReference>
<feature type="domain" description="Helicase C-terminal" evidence="3">
    <location>
        <begin position="188"/>
        <end position="344"/>
    </location>
</feature>
<evidence type="ECO:0000256" key="1">
    <source>
        <dbReference type="ARBA" id="ARBA00022801"/>
    </source>
</evidence>
<dbReference type="AlphaFoldDB" id="A0A8X7XEP8"/>
<keyword evidence="5" id="KW-1185">Reference proteome</keyword>
<evidence type="ECO:0000313" key="4">
    <source>
        <dbReference type="EMBL" id="KAG2466808.1"/>
    </source>
</evidence>
<feature type="non-terminal residue" evidence="4">
    <location>
        <position position="492"/>
    </location>
</feature>
<keyword evidence="2" id="KW-0347">Helicase</keyword>
<gene>
    <name evidence="4" type="primary">Ercc6l2</name>
    <name evidence="4" type="ORF">GTO96_0020565</name>
</gene>
<dbReference type="SUPFAM" id="SSF52540">
    <property type="entry name" value="P-loop containing nucleoside triphosphate hydrolases"/>
    <property type="match status" value="1"/>
</dbReference>
<protein>
    <submittedName>
        <fullName evidence="4">ER6L2 protein</fullName>
    </submittedName>
</protein>
<dbReference type="Pfam" id="PF25806">
    <property type="entry name" value="RHH_ERCC6L2"/>
    <property type="match status" value="1"/>
</dbReference>
<keyword evidence="2" id="KW-0547">Nucleotide-binding</keyword>
<comment type="caution">
    <text evidence="4">The sequence shown here is derived from an EMBL/GenBank/DDBJ whole genome shotgun (WGS) entry which is preliminary data.</text>
</comment>
<dbReference type="EMBL" id="JAATIS010001241">
    <property type="protein sequence ID" value="KAG2466808.1"/>
    <property type="molecule type" value="Genomic_DNA"/>
</dbReference>
<dbReference type="InterPro" id="IPR049730">
    <property type="entry name" value="SNF2/RAD54-like_C"/>
</dbReference>
<dbReference type="InterPro" id="IPR057931">
    <property type="entry name" value="RHH_ERCC6L2"/>
</dbReference>
<dbReference type="CDD" id="cd18793">
    <property type="entry name" value="SF2_C_SNF"/>
    <property type="match status" value="1"/>
</dbReference>
<evidence type="ECO:0000259" key="3">
    <source>
        <dbReference type="PROSITE" id="PS51194"/>
    </source>
</evidence>
<keyword evidence="1" id="KW-0378">Hydrolase</keyword>
<dbReference type="Proteomes" id="UP000886611">
    <property type="component" value="Unassembled WGS sequence"/>
</dbReference>
<dbReference type="SMART" id="SM00490">
    <property type="entry name" value="HELICc"/>
    <property type="match status" value="1"/>
</dbReference>
<dbReference type="GO" id="GO:0016787">
    <property type="term" value="F:hydrolase activity"/>
    <property type="evidence" value="ECO:0007669"/>
    <property type="project" value="UniProtKB-KW"/>
</dbReference>
<accession>A0A8X7XEP8</accession>
<dbReference type="GO" id="GO:0004386">
    <property type="term" value="F:helicase activity"/>
    <property type="evidence" value="ECO:0007669"/>
    <property type="project" value="UniProtKB-KW"/>
</dbReference>
<proteinExistence type="predicted"/>
<dbReference type="InterPro" id="IPR001650">
    <property type="entry name" value="Helicase_C-like"/>
</dbReference>
<name>A0A8X7XEP8_POLSE</name>
<evidence type="ECO:0000256" key="2">
    <source>
        <dbReference type="ARBA" id="ARBA00022806"/>
    </source>
</evidence>
<organism evidence="4 5">
    <name type="scientific">Polypterus senegalus</name>
    <name type="common">Senegal bichir</name>
    <dbReference type="NCBI Taxonomy" id="55291"/>
    <lineage>
        <taxon>Eukaryota</taxon>
        <taxon>Metazoa</taxon>
        <taxon>Chordata</taxon>
        <taxon>Craniata</taxon>
        <taxon>Vertebrata</taxon>
        <taxon>Euteleostomi</taxon>
        <taxon>Actinopterygii</taxon>
        <taxon>Polypteriformes</taxon>
        <taxon>Polypteridae</taxon>
        <taxon>Polypterus</taxon>
    </lineage>
</organism>
<keyword evidence="2" id="KW-0067">ATP-binding</keyword>
<dbReference type="PANTHER" id="PTHR45629:SF7">
    <property type="entry name" value="DNA EXCISION REPAIR PROTEIN ERCC-6-RELATED"/>
    <property type="match status" value="1"/>
</dbReference>
<dbReference type="Gene3D" id="3.40.50.300">
    <property type="entry name" value="P-loop containing nucleotide triphosphate hydrolases"/>
    <property type="match status" value="1"/>
</dbReference>
<reference evidence="4 5" key="1">
    <citation type="journal article" date="2021" name="Cell">
        <title>Tracing the genetic footprints of vertebrate landing in non-teleost ray-finned fishes.</title>
        <authorList>
            <person name="Bi X."/>
            <person name="Wang K."/>
            <person name="Yang L."/>
            <person name="Pan H."/>
            <person name="Jiang H."/>
            <person name="Wei Q."/>
            <person name="Fang M."/>
            <person name="Yu H."/>
            <person name="Zhu C."/>
            <person name="Cai Y."/>
            <person name="He Y."/>
            <person name="Gan X."/>
            <person name="Zeng H."/>
            <person name="Yu D."/>
            <person name="Zhu Y."/>
            <person name="Jiang H."/>
            <person name="Qiu Q."/>
            <person name="Yang H."/>
            <person name="Zhang Y.E."/>
            <person name="Wang W."/>
            <person name="Zhu M."/>
            <person name="He S."/>
            <person name="Zhang G."/>
        </authorList>
    </citation>
    <scope>NUCLEOTIDE SEQUENCE [LARGE SCALE GENOMIC DNA]</scope>
    <source>
        <strain evidence="4">Bchr_013</strain>
    </source>
</reference>